<dbReference type="InterPro" id="IPR036852">
    <property type="entry name" value="Peptidase_S8/S53_dom_sf"/>
</dbReference>
<reference evidence="1" key="1">
    <citation type="submission" date="2022-06" db="EMBL/GenBank/DDBJ databases">
        <authorList>
            <person name="Berger JAMES D."/>
            <person name="Berger JAMES D."/>
        </authorList>
    </citation>
    <scope>NUCLEOTIDE SEQUENCE [LARGE SCALE GENOMIC DNA]</scope>
</reference>
<dbReference type="Gene3D" id="2.20.25.690">
    <property type="match status" value="1"/>
</dbReference>
<sequence length="392" mass="43947">MSYGYSSLLPKREINADIFANDNKKWNGNLTRIAIWDTGVDPTAAGLQITPDGKPKIVDMIDASGSGDVKMKCKRHVDQVNRTIETLTGRKVEIPNHWNPPDGIIRIGVKLASELFPKLLMQRLRNENRDNFWRPSIKRLAANLACDLTEAEEYLSDITQNINRISISSSDKDSPRKFVENDSSKTLHDDILCTDQKTDPISCQMNSNFSSHQVKREKREQFGLTPTAAKAQLKAAARSLEDSLSLLDQRYSPMEILYDCFVFHNGSEWVACVDTSPYNPGKKLSDLPLLRDYTVNHEYASFGEQTQLYYTVKIFDNGKLLQIVTNNSSHGTHVAAIASAYFPACSSKHPSKHSPRKQPTDVFASANKTITDAAKSISHFCDRNGVAQVHRL</sequence>
<evidence type="ECO:0008006" key="3">
    <source>
        <dbReference type="Google" id="ProtNLM"/>
    </source>
</evidence>
<dbReference type="Proteomes" id="UP000050795">
    <property type="component" value="Unassembled WGS sequence"/>
</dbReference>
<name>A0AA85J459_TRIRE</name>
<dbReference type="SUPFAM" id="SSF52743">
    <property type="entry name" value="Subtilisin-like"/>
    <property type="match status" value="1"/>
</dbReference>
<dbReference type="Gene3D" id="3.40.50.200">
    <property type="entry name" value="Peptidase S8/S53 domain"/>
    <property type="match status" value="1"/>
</dbReference>
<proteinExistence type="predicted"/>
<organism evidence="1 2">
    <name type="scientific">Trichobilharzia regenti</name>
    <name type="common">Nasal bird schistosome</name>
    <dbReference type="NCBI Taxonomy" id="157069"/>
    <lineage>
        <taxon>Eukaryota</taxon>
        <taxon>Metazoa</taxon>
        <taxon>Spiralia</taxon>
        <taxon>Lophotrochozoa</taxon>
        <taxon>Platyhelminthes</taxon>
        <taxon>Trematoda</taxon>
        <taxon>Digenea</taxon>
        <taxon>Strigeidida</taxon>
        <taxon>Schistosomatoidea</taxon>
        <taxon>Schistosomatidae</taxon>
        <taxon>Trichobilharzia</taxon>
    </lineage>
</organism>
<evidence type="ECO:0000313" key="1">
    <source>
        <dbReference type="Proteomes" id="UP000050795"/>
    </source>
</evidence>
<keyword evidence="1" id="KW-1185">Reference proteome</keyword>
<reference evidence="2" key="2">
    <citation type="submission" date="2023-11" db="UniProtKB">
        <authorList>
            <consortium name="WormBaseParasite"/>
        </authorList>
    </citation>
    <scope>IDENTIFICATION</scope>
</reference>
<protein>
    <recommendedName>
        <fullName evidence="3">Peptidase_S8 domain-containing protein</fullName>
    </recommendedName>
</protein>
<accession>A0AA85J459</accession>
<evidence type="ECO:0000313" key="2">
    <source>
        <dbReference type="WBParaSite" id="TREG1_124950.1"/>
    </source>
</evidence>
<dbReference type="GO" id="GO:0004252">
    <property type="term" value="F:serine-type endopeptidase activity"/>
    <property type="evidence" value="ECO:0007669"/>
    <property type="project" value="InterPro"/>
</dbReference>
<dbReference type="AlphaFoldDB" id="A0AA85J459"/>
<dbReference type="GO" id="GO:0006508">
    <property type="term" value="P:proteolysis"/>
    <property type="evidence" value="ECO:0007669"/>
    <property type="project" value="InterPro"/>
</dbReference>
<dbReference type="WBParaSite" id="TREG1_124950.1">
    <property type="protein sequence ID" value="TREG1_124950.1"/>
    <property type="gene ID" value="TREG1_124950"/>
</dbReference>